<accession>A0ACC0BUY2</accession>
<dbReference type="EMBL" id="CM044702">
    <property type="protein sequence ID" value="KAI5676461.1"/>
    <property type="molecule type" value="Genomic_DNA"/>
</dbReference>
<protein>
    <submittedName>
        <fullName evidence="1">Uncharacterized protein</fullName>
    </submittedName>
</protein>
<comment type="caution">
    <text evidence="1">The sequence shown here is derived from an EMBL/GenBank/DDBJ whole genome shotgun (WGS) entry which is preliminary data.</text>
</comment>
<sequence>MFKKITPAELQSRIGKGLYFKYGDKYSHDHICANKQLNYIVLVEELDDVSEEYLMEGEIENCEEVHSMVEVSDEFDESTNVMAGQCHSGTIRIRGKVKNQEVSVLIDAGSSSGFIDQKLAAV</sequence>
<keyword evidence="2" id="KW-1185">Reference proteome</keyword>
<dbReference type="Proteomes" id="UP001060085">
    <property type="component" value="Linkage Group LG02"/>
</dbReference>
<proteinExistence type="predicted"/>
<reference evidence="2" key="1">
    <citation type="journal article" date="2023" name="Nat. Plants">
        <title>Single-cell RNA sequencing provides a high-resolution roadmap for understanding the multicellular compartmentation of specialized metabolism.</title>
        <authorList>
            <person name="Sun S."/>
            <person name="Shen X."/>
            <person name="Li Y."/>
            <person name="Li Y."/>
            <person name="Wang S."/>
            <person name="Li R."/>
            <person name="Zhang H."/>
            <person name="Shen G."/>
            <person name="Guo B."/>
            <person name="Wei J."/>
            <person name="Xu J."/>
            <person name="St-Pierre B."/>
            <person name="Chen S."/>
            <person name="Sun C."/>
        </authorList>
    </citation>
    <scope>NUCLEOTIDE SEQUENCE [LARGE SCALE GENOMIC DNA]</scope>
</reference>
<evidence type="ECO:0000313" key="1">
    <source>
        <dbReference type="EMBL" id="KAI5676461.1"/>
    </source>
</evidence>
<organism evidence="1 2">
    <name type="scientific">Catharanthus roseus</name>
    <name type="common">Madagascar periwinkle</name>
    <name type="synonym">Vinca rosea</name>
    <dbReference type="NCBI Taxonomy" id="4058"/>
    <lineage>
        <taxon>Eukaryota</taxon>
        <taxon>Viridiplantae</taxon>
        <taxon>Streptophyta</taxon>
        <taxon>Embryophyta</taxon>
        <taxon>Tracheophyta</taxon>
        <taxon>Spermatophyta</taxon>
        <taxon>Magnoliopsida</taxon>
        <taxon>eudicotyledons</taxon>
        <taxon>Gunneridae</taxon>
        <taxon>Pentapetalae</taxon>
        <taxon>asterids</taxon>
        <taxon>lamiids</taxon>
        <taxon>Gentianales</taxon>
        <taxon>Apocynaceae</taxon>
        <taxon>Rauvolfioideae</taxon>
        <taxon>Vinceae</taxon>
        <taxon>Catharanthinae</taxon>
        <taxon>Catharanthus</taxon>
    </lineage>
</organism>
<evidence type="ECO:0000313" key="2">
    <source>
        <dbReference type="Proteomes" id="UP001060085"/>
    </source>
</evidence>
<gene>
    <name evidence="1" type="ORF">M9H77_07411</name>
</gene>
<name>A0ACC0BUY2_CATRO</name>